<keyword evidence="3" id="KW-0378">Hydrolase</keyword>
<dbReference type="KEGG" id="ckw:CKALI_06950"/>
<organism evidence="3 4">
    <name type="scientific">Corynebacterium kalinowskii</name>
    <dbReference type="NCBI Taxonomy" id="2675216"/>
    <lineage>
        <taxon>Bacteria</taxon>
        <taxon>Bacillati</taxon>
        <taxon>Actinomycetota</taxon>
        <taxon>Actinomycetes</taxon>
        <taxon>Mycobacteriales</taxon>
        <taxon>Corynebacteriaceae</taxon>
        <taxon>Corynebacterium</taxon>
    </lineage>
</organism>
<dbReference type="InterPro" id="IPR051319">
    <property type="entry name" value="Oligoribo/pAp-PDE_c-di-AMP_PDE"/>
</dbReference>
<evidence type="ECO:0000313" key="3">
    <source>
        <dbReference type="EMBL" id="QGU02252.1"/>
    </source>
</evidence>
<evidence type="ECO:0000259" key="1">
    <source>
        <dbReference type="Pfam" id="PF01368"/>
    </source>
</evidence>
<accession>A0A6B8VAT9</accession>
<dbReference type="Pfam" id="PF02272">
    <property type="entry name" value="DHHA1"/>
    <property type="match status" value="1"/>
</dbReference>
<reference evidence="4" key="1">
    <citation type="submission" date="2019-11" db="EMBL/GenBank/DDBJ databases">
        <title>Complete genome sequence of Corynebacterium kalinowskii 1959, a novel Corynebacterium species isolated from soil of a small paddock in Vilsendorf, Germany.</title>
        <authorList>
            <person name="Schaffert L."/>
            <person name="Ruwe M."/>
            <person name="Milse J."/>
            <person name="Hanuschka K."/>
            <person name="Ortseifen V."/>
            <person name="Droste J."/>
            <person name="Brandt D."/>
            <person name="Schlueter L."/>
            <person name="Kutter Y."/>
            <person name="Vinke S."/>
            <person name="Viehoefer P."/>
            <person name="Jacob L."/>
            <person name="Luebke N.-C."/>
            <person name="Schulte-Berndt E."/>
            <person name="Hain C."/>
            <person name="Linder M."/>
            <person name="Schmidt P."/>
            <person name="Wollenschlaeger L."/>
            <person name="Luttermann T."/>
            <person name="Thieme E."/>
            <person name="Hassa J."/>
            <person name="Haak M."/>
            <person name="Wittchen M."/>
            <person name="Mentz A."/>
            <person name="Persicke M."/>
            <person name="Busche T."/>
            <person name="Ruckert C."/>
        </authorList>
    </citation>
    <scope>NUCLEOTIDE SEQUENCE [LARGE SCALE GENOMIC DNA]</scope>
    <source>
        <strain evidence="4">1959</strain>
    </source>
</reference>
<dbReference type="AlphaFoldDB" id="A0A6B8VAT9"/>
<dbReference type="PANTHER" id="PTHR47618">
    <property type="entry name" value="BIFUNCTIONAL OLIGORIBONUCLEASE AND PAP PHOSPHATASE NRNA"/>
    <property type="match status" value="1"/>
</dbReference>
<dbReference type="SUPFAM" id="SSF64182">
    <property type="entry name" value="DHH phosphoesterases"/>
    <property type="match status" value="1"/>
</dbReference>
<dbReference type="Pfam" id="PF01368">
    <property type="entry name" value="DHH"/>
    <property type="match status" value="1"/>
</dbReference>
<dbReference type="EC" id="3.1.-.-" evidence="3"/>
<dbReference type="InterPro" id="IPR001667">
    <property type="entry name" value="DDH_dom"/>
</dbReference>
<feature type="domain" description="DDH" evidence="1">
    <location>
        <begin position="19"/>
        <end position="160"/>
    </location>
</feature>
<name>A0A6B8VAT9_9CORY</name>
<evidence type="ECO:0000313" key="4">
    <source>
        <dbReference type="Proteomes" id="UP000427071"/>
    </source>
</evidence>
<dbReference type="GO" id="GO:0016787">
    <property type="term" value="F:hydrolase activity"/>
    <property type="evidence" value="ECO:0007669"/>
    <property type="project" value="UniProtKB-KW"/>
</dbReference>
<protein>
    <submittedName>
        <fullName evidence="3">Bifunctional oligoribonuclease and PAP phosphatase NrnA</fullName>
        <ecNumber evidence="3">3.1.-.-</ecNumber>
    </submittedName>
</protein>
<dbReference type="RefSeq" id="WP_231580425.1">
    <property type="nucleotide sequence ID" value="NZ_CP046452.1"/>
</dbReference>
<proteinExistence type="predicted"/>
<dbReference type="Gene3D" id="3.10.310.30">
    <property type="match status" value="1"/>
</dbReference>
<keyword evidence="4" id="KW-1185">Reference proteome</keyword>
<dbReference type="EMBL" id="CP046452">
    <property type="protein sequence ID" value="QGU02252.1"/>
    <property type="molecule type" value="Genomic_DNA"/>
</dbReference>
<dbReference type="Proteomes" id="UP000427071">
    <property type="component" value="Chromosome"/>
</dbReference>
<sequence>MNPLPFSAATALVAQATSIAVIGHVRPDADAIGSVSTLLQAFQQLGKDASGWIGQEDAFASNLLSIPFASDVSCAAVLPQVDLHVVVDCGSIDRAGAFREYLETCGVPLIMVDHHASNSGFGDVNLLDHSAESTTTILREWLRDLEVSLNTGIAHSLYAGLVTDTGNFRWGRPQMHTLAGELVAHGLDTRVIAGQLIDDVSLSGLKMVGKVLSGIELRQAGDLQVAILTATHDVIAGQSMSEVEGLVDYVRGIDSADLSVVFKEYSPGWFAVSLRTTKDLDVSAIAGKLGGGGHVQAAGYTTEGTVAQVHSDLLHVAESVGR</sequence>
<feature type="domain" description="DHHA1" evidence="2">
    <location>
        <begin position="236"/>
        <end position="310"/>
    </location>
</feature>
<gene>
    <name evidence="3" type="primary">nrnA</name>
    <name evidence="3" type="ORF">CKALI_06950</name>
</gene>
<dbReference type="GO" id="GO:0003676">
    <property type="term" value="F:nucleic acid binding"/>
    <property type="evidence" value="ECO:0007669"/>
    <property type="project" value="InterPro"/>
</dbReference>
<dbReference type="InterPro" id="IPR038763">
    <property type="entry name" value="DHH_sf"/>
</dbReference>
<evidence type="ECO:0000259" key="2">
    <source>
        <dbReference type="Pfam" id="PF02272"/>
    </source>
</evidence>
<dbReference type="Gene3D" id="3.90.1640.10">
    <property type="entry name" value="inorganic pyrophosphatase (n-terminal core)"/>
    <property type="match status" value="1"/>
</dbReference>
<dbReference type="PANTHER" id="PTHR47618:SF1">
    <property type="entry name" value="BIFUNCTIONAL OLIGORIBONUCLEASE AND PAP PHOSPHATASE NRNA"/>
    <property type="match status" value="1"/>
</dbReference>
<dbReference type="InterPro" id="IPR003156">
    <property type="entry name" value="DHHA1_dom"/>
</dbReference>